<reference evidence="1 2" key="1">
    <citation type="submission" date="2014-04" db="EMBL/GenBank/DDBJ databases">
        <authorList>
            <consortium name="DOE Joint Genome Institute"/>
            <person name="Kuo A."/>
            <person name="Tarkka M."/>
            <person name="Buscot F."/>
            <person name="Kohler A."/>
            <person name="Nagy L.G."/>
            <person name="Floudas D."/>
            <person name="Copeland A."/>
            <person name="Barry K.W."/>
            <person name="Cichocki N."/>
            <person name="Veneault-Fourrey C."/>
            <person name="LaButti K."/>
            <person name="Lindquist E.A."/>
            <person name="Lipzen A."/>
            <person name="Lundell T."/>
            <person name="Morin E."/>
            <person name="Murat C."/>
            <person name="Sun H."/>
            <person name="Tunlid A."/>
            <person name="Henrissat B."/>
            <person name="Grigoriev I.V."/>
            <person name="Hibbett D.S."/>
            <person name="Martin F."/>
            <person name="Nordberg H.P."/>
            <person name="Cantor M.N."/>
            <person name="Hua S.X."/>
        </authorList>
    </citation>
    <scope>NUCLEOTIDE SEQUENCE [LARGE SCALE GENOMIC DNA]</scope>
    <source>
        <strain evidence="1 2">F 1598</strain>
    </source>
</reference>
<dbReference type="OrthoDB" id="2321175at2759"/>
<evidence type="ECO:0000313" key="2">
    <source>
        <dbReference type="Proteomes" id="UP000054166"/>
    </source>
</evidence>
<sequence length="526" mass="57373">MSLLRTVLPGDQAYSRNISDNLKLRWSTSADRAGCILLSCLAPGIFEGQESEFALRYFAPYTYDTFHAGSSTNWAVCVDSSEVKTTSSDDKSSSFVADIRQEAALAKERVVALVYFLLAEFSLENGASNAPVGKAQIVACRMAFRQGAGGSNIMKGLFEMVHDRARLTGCAFMITSGIPSYYRLHGYEYALSLGRGLVTYTSSLPLTGKSVSSNSPFSIRPAVLEDILTLESLVLSSRDSQALFYGTSSEALRSQLSWLLGSRPSPFQGDSAVYSINPWFVLEKKNVNGQVQVVAAVGLQNRPSAKTPFPIIGVHPLLWDGKEDASAVVVAMLQHLVPAVNDILKKDGDPAELAKISWVVSDGHPLRQWLLAHELAVPTPETSLYDGNGSWWINIYSLPLFFRSITGALNARLSRAIHVLGANYSAELRIAELRTSVEGVIIKISNCQIESVAKYKLSSQDLLASAFGKSGPNVAIPRAALTQLLMGYRVWKDIRSNFPDVVANPPLVPLLEMLFPKLELGSSMYF</sequence>
<dbReference type="InParanoid" id="A0A0C3G4S7"/>
<name>A0A0C3G4S7_PILCF</name>
<reference evidence="2" key="2">
    <citation type="submission" date="2015-01" db="EMBL/GenBank/DDBJ databases">
        <title>Evolutionary Origins and Diversification of the Mycorrhizal Mutualists.</title>
        <authorList>
            <consortium name="DOE Joint Genome Institute"/>
            <consortium name="Mycorrhizal Genomics Consortium"/>
            <person name="Kohler A."/>
            <person name="Kuo A."/>
            <person name="Nagy L.G."/>
            <person name="Floudas D."/>
            <person name="Copeland A."/>
            <person name="Barry K.W."/>
            <person name="Cichocki N."/>
            <person name="Veneault-Fourrey C."/>
            <person name="LaButti K."/>
            <person name="Lindquist E.A."/>
            <person name="Lipzen A."/>
            <person name="Lundell T."/>
            <person name="Morin E."/>
            <person name="Murat C."/>
            <person name="Riley R."/>
            <person name="Ohm R."/>
            <person name="Sun H."/>
            <person name="Tunlid A."/>
            <person name="Henrissat B."/>
            <person name="Grigoriev I.V."/>
            <person name="Hibbett D.S."/>
            <person name="Martin F."/>
        </authorList>
    </citation>
    <scope>NUCLEOTIDE SEQUENCE [LARGE SCALE GENOMIC DNA]</scope>
    <source>
        <strain evidence="2">F 1598</strain>
    </source>
</reference>
<keyword evidence="2" id="KW-1185">Reference proteome</keyword>
<proteinExistence type="predicted"/>
<dbReference type="EMBL" id="KN832981">
    <property type="protein sequence ID" value="KIM86834.1"/>
    <property type="molecule type" value="Genomic_DNA"/>
</dbReference>
<gene>
    <name evidence="1" type="ORF">PILCRDRAFT_816093</name>
</gene>
<dbReference type="Proteomes" id="UP000054166">
    <property type="component" value="Unassembled WGS sequence"/>
</dbReference>
<dbReference type="HOGENOM" id="CLU_517874_0_0_1"/>
<protein>
    <submittedName>
        <fullName evidence="1">Uncharacterized protein</fullName>
    </submittedName>
</protein>
<accession>A0A0C3G4S7</accession>
<organism evidence="1 2">
    <name type="scientific">Piloderma croceum (strain F 1598)</name>
    <dbReference type="NCBI Taxonomy" id="765440"/>
    <lineage>
        <taxon>Eukaryota</taxon>
        <taxon>Fungi</taxon>
        <taxon>Dikarya</taxon>
        <taxon>Basidiomycota</taxon>
        <taxon>Agaricomycotina</taxon>
        <taxon>Agaricomycetes</taxon>
        <taxon>Agaricomycetidae</taxon>
        <taxon>Atheliales</taxon>
        <taxon>Atheliaceae</taxon>
        <taxon>Piloderma</taxon>
    </lineage>
</organism>
<dbReference type="AlphaFoldDB" id="A0A0C3G4S7"/>
<evidence type="ECO:0000313" key="1">
    <source>
        <dbReference type="EMBL" id="KIM86834.1"/>
    </source>
</evidence>